<dbReference type="Gramene" id="Zm00001eb030430_T002">
    <property type="protein sequence ID" value="Zm00001eb030430_P002"/>
    <property type="gene ID" value="Zm00001eb030430"/>
</dbReference>
<organism evidence="7">
    <name type="scientific">Zea mays</name>
    <name type="common">Maize</name>
    <dbReference type="NCBI Taxonomy" id="4577"/>
    <lineage>
        <taxon>Eukaryota</taxon>
        <taxon>Viridiplantae</taxon>
        <taxon>Streptophyta</taxon>
        <taxon>Embryophyta</taxon>
        <taxon>Tracheophyta</taxon>
        <taxon>Spermatophyta</taxon>
        <taxon>Magnoliopsida</taxon>
        <taxon>Liliopsida</taxon>
        <taxon>Poales</taxon>
        <taxon>Poaceae</taxon>
        <taxon>PACMAD clade</taxon>
        <taxon>Panicoideae</taxon>
        <taxon>Andropogonodae</taxon>
        <taxon>Andropogoneae</taxon>
        <taxon>Tripsacinae</taxon>
        <taxon>Zea</taxon>
    </lineage>
</organism>
<dbReference type="OMA" id="HKSWLEC"/>
<dbReference type="Gene3D" id="1.10.472.10">
    <property type="entry name" value="Cyclin-like"/>
    <property type="match status" value="2"/>
</dbReference>
<accession>A0A1D6KEW8</accession>
<dbReference type="PANTHER" id="PTHR10177">
    <property type="entry name" value="CYCLINS"/>
    <property type="match status" value="1"/>
</dbReference>
<dbReference type="InterPro" id="IPR039361">
    <property type="entry name" value="Cyclin"/>
</dbReference>
<dbReference type="CDD" id="cd20544">
    <property type="entry name" value="CYCLIN_AtCycD-like_rpt2"/>
    <property type="match status" value="1"/>
</dbReference>
<evidence type="ECO:0000313" key="7">
    <source>
        <dbReference type="EMBL" id="ONM01689.1"/>
    </source>
</evidence>
<protein>
    <submittedName>
        <fullName evidence="7">Cyclin-D5-1</fullName>
    </submittedName>
</protein>
<dbReference type="SMR" id="A0A1D6KEW8"/>
<dbReference type="KEGG" id="zma:103640510"/>
<dbReference type="InterPro" id="IPR036915">
    <property type="entry name" value="Cyclin-like_sf"/>
</dbReference>
<evidence type="ECO:0000259" key="6">
    <source>
        <dbReference type="SMART" id="SM00385"/>
    </source>
</evidence>
<dbReference type="GO" id="GO:0000307">
    <property type="term" value="C:cyclin-dependent protein kinase holoenzyme complex"/>
    <property type="evidence" value="ECO:0000318"/>
    <property type="project" value="GO_Central"/>
</dbReference>
<dbReference type="PaxDb" id="4577-GRMZM2G329655_P01"/>
<dbReference type="GO" id="GO:0005634">
    <property type="term" value="C:nucleus"/>
    <property type="evidence" value="ECO:0000318"/>
    <property type="project" value="GO_Central"/>
</dbReference>
<reference evidence="8" key="2">
    <citation type="submission" date="2019-07" db="EMBL/GenBank/DDBJ databases">
        <authorList>
            <person name="Seetharam A."/>
            <person name="Woodhouse M."/>
            <person name="Cannon E."/>
        </authorList>
    </citation>
    <scope>NUCLEOTIDE SEQUENCE [LARGE SCALE GENOMIC DNA]</scope>
    <source>
        <strain evidence="8">cv. B73</strain>
    </source>
</reference>
<feature type="domain" description="Cyclin-like" evidence="6">
    <location>
        <begin position="96"/>
        <end position="183"/>
    </location>
</feature>
<dbReference type="SMART" id="SM00385">
    <property type="entry name" value="CYCLIN"/>
    <property type="match status" value="1"/>
</dbReference>
<dbReference type="InterPro" id="IPR004367">
    <property type="entry name" value="Cyclin_C-dom"/>
</dbReference>
<dbReference type="GO" id="GO:0016538">
    <property type="term" value="F:cyclin-dependent protein serine/threonine kinase regulator activity"/>
    <property type="evidence" value="ECO:0000318"/>
    <property type="project" value="GO_Central"/>
</dbReference>
<dbReference type="STRING" id="4577.A0A1D6KEW8"/>
<keyword evidence="9" id="KW-1185">Reference proteome</keyword>
<dbReference type="RefSeq" id="XP_008661515.1">
    <property type="nucleotide sequence ID" value="XM_008663293.4"/>
</dbReference>
<evidence type="ECO:0000313" key="9">
    <source>
        <dbReference type="Proteomes" id="UP000007305"/>
    </source>
</evidence>
<dbReference type="SUPFAM" id="SSF47954">
    <property type="entry name" value="Cyclin-like"/>
    <property type="match status" value="1"/>
</dbReference>
<dbReference type="CDD" id="cd20543">
    <property type="entry name" value="CYCLIN_AtCycD-like_rpt1"/>
    <property type="match status" value="1"/>
</dbReference>
<dbReference type="FunCoup" id="A0A1D6KEW8">
    <property type="interactions" value="278"/>
</dbReference>
<dbReference type="GO" id="GO:0005737">
    <property type="term" value="C:cytoplasm"/>
    <property type="evidence" value="ECO:0000318"/>
    <property type="project" value="GO_Central"/>
</dbReference>
<name>A0A1D6KEW8_MAIZE</name>
<dbReference type="GO" id="GO:0000082">
    <property type="term" value="P:G1/S transition of mitotic cell cycle"/>
    <property type="evidence" value="ECO:0000318"/>
    <property type="project" value="GO_Central"/>
</dbReference>
<keyword evidence="3 5" id="KW-0195">Cyclin</keyword>
<keyword evidence="2" id="KW-0132">Cell division</keyword>
<sequence>MMPVEEAAADDWSECAFSLTCEEDCADLGDGELFPLYSAGDEEEDEYLEQLVFKETSFCSSSDSAADCDGDEEGDEEYSSLTSEEWFRQARLAAVKWILETRGCFGFGHRTAYLAISYFDSFLLRRRIDRETMPWAAQLLSVACVSVAAKMEECQAPALSEFHAGGFDFDSASIRRMELLVLSTLGWRMGAVTPLDFLPCFSSRVHPHGGAGAGAGGRVAIGFIFATAEAGSVLDHRPSTVAAAAILAATYGPLLTKEALSSKMSCLSPSYLIEKEHVHACYSMMVGDMSRRGSKRSLPCSGPDEIATSTYHSVLVDDATDTAAFASAVAAARSKQIRLELTGIH</sequence>
<reference evidence="8" key="3">
    <citation type="submission" date="2021-05" db="UniProtKB">
        <authorList>
            <consortium name="EnsemblPlants"/>
        </authorList>
    </citation>
    <scope>IDENTIFICATION</scope>
    <source>
        <strain evidence="8">cv. B73</strain>
    </source>
</reference>
<evidence type="ECO:0000256" key="4">
    <source>
        <dbReference type="ARBA" id="ARBA00023306"/>
    </source>
</evidence>
<dbReference type="OrthoDB" id="306099at2759"/>
<dbReference type="InterPro" id="IPR013763">
    <property type="entry name" value="Cyclin-like_dom"/>
</dbReference>
<dbReference type="GeneID" id="103640510"/>
<dbReference type="EMBL" id="CM007647">
    <property type="protein sequence ID" value="ONM01689.1"/>
    <property type="molecule type" value="Genomic_DNA"/>
</dbReference>
<dbReference type="FunFam" id="1.10.472.10:FF:000107">
    <property type="entry name" value="Cyclin-D5-1"/>
    <property type="match status" value="1"/>
</dbReference>
<reference evidence="7 9" key="1">
    <citation type="submission" date="2015-12" db="EMBL/GenBank/DDBJ databases">
        <title>Update maize B73 reference genome by single molecule sequencing technologies.</title>
        <authorList>
            <consortium name="Maize Genome Sequencing Project"/>
            <person name="Ware D."/>
        </authorList>
    </citation>
    <scope>NUCLEOTIDE SEQUENCE [LARGE SCALE GENOMIC DNA]</scope>
    <source>
        <strain evidence="9">cv. B73</strain>
        <tissue evidence="7">Seedling</tissue>
    </source>
</reference>
<dbReference type="FunFam" id="1.10.472.10:FF:000069">
    <property type="entry name" value="Cyclin-D5-1"/>
    <property type="match status" value="1"/>
</dbReference>
<dbReference type="InterPro" id="IPR006671">
    <property type="entry name" value="Cyclin_N"/>
</dbReference>
<proteinExistence type="inferred from homology"/>
<dbReference type="AlphaFoldDB" id="A0A1D6KEW8"/>
<dbReference type="EnsemblPlants" id="Zm00001eb030430_T002">
    <property type="protein sequence ID" value="Zm00001eb030430_P002"/>
    <property type="gene ID" value="Zm00001eb030430"/>
</dbReference>
<dbReference type="ExpressionAtlas" id="A0A1D6KEW8">
    <property type="expression patterns" value="baseline and differential"/>
</dbReference>
<evidence type="ECO:0000256" key="2">
    <source>
        <dbReference type="ARBA" id="ARBA00022618"/>
    </source>
</evidence>
<keyword evidence="4" id="KW-0131">Cell cycle</keyword>
<dbReference type="Pfam" id="PF02984">
    <property type="entry name" value="Cyclin_C"/>
    <property type="match status" value="1"/>
</dbReference>
<evidence type="ECO:0000256" key="1">
    <source>
        <dbReference type="ARBA" id="ARBA00009065"/>
    </source>
</evidence>
<dbReference type="GO" id="GO:0051301">
    <property type="term" value="P:cell division"/>
    <property type="evidence" value="ECO:0007669"/>
    <property type="project" value="UniProtKB-KW"/>
</dbReference>
<dbReference type="Pfam" id="PF00134">
    <property type="entry name" value="Cyclin_N"/>
    <property type="match status" value="1"/>
</dbReference>
<comment type="similarity">
    <text evidence="1">Belongs to the cyclin family. Cyclin D subfamily.</text>
</comment>
<evidence type="ECO:0000256" key="3">
    <source>
        <dbReference type="ARBA" id="ARBA00023127"/>
    </source>
</evidence>
<evidence type="ECO:0000313" key="8">
    <source>
        <dbReference type="EnsemblPlants" id="Zm00001eb030430_P002"/>
    </source>
</evidence>
<dbReference type="Proteomes" id="UP000007305">
    <property type="component" value="Chromosome 1"/>
</dbReference>
<evidence type="ECO:0000256" key="5">
    <source>
        <dbReference type="RuleBase" id="RU000383"/>
    </source>
</evidence>
<gene>
    <name evidence="8" type="primary">LOC103640510</name>
    <name evidence="7" type="ORF">ZEAMMB73_Zm00001d030894</name>
</gene>